<dbReference type="EMBL" id="JALJOV010001560">
    <property type="protein sequence ID" value="KAK9846127.1"/>
    <property type="molecule type" value="Genomic_DNA"/>
</dbReference>
<organism evidence="1 2">
    <name type="scientific">Apatococcus fuscideae</name>
    <dbReference type="NCBI Taxonomy" id="2026836"/>
    <lineage>
        <taxon>Eukaryota</taxon>
        <taxon>Viridiplantae</taxon>
        <taxon>Chlorophyta</taxon>
        <taxon>core chlorophytes</taxon>
        <taxon>Trebouxiophyceae</taxon>
        <taxon>Chlorellales</taxon>
        <taxon>Chlorellaceae</taxon>
        <taxon>Apatococcus</taxon>
    </lineage>
</organism>
<protein>
    <submittedName>
        <fullName evidence="1">Uncharacterized protein</fullName>
    </submittedName>
</protein>
<comment type="caution">
    <text evidence="1">The sequence shown here is derived from an EMBL/GenBank/DDBJ whole genome shotgun (WGS) entry which is preliminary data.</text>
</comment>
<evidence type="ECO:0000313" key="1">
    <source>
        <dbReference type="EMBL" id="KAK9846127.1"/>
    </source>
</evidence>
<name>A0AAW1SI35_9CHLO</name>
<accession>A0AAW1SI35</accession>
<gene>
    <name evidence="1" type="ORF">WJX84_003472</name>
</gene>
<dbReference type="Proteomes" id="UP001485043">
    <property type="component" value="Unassembled WGS sequence"/>
</dbReference>
<keyword evidence="2" id="KW-1185">Reference proteome</keyword>
<proteinExistence type="predicted"/>
<evidence type="ECO:0000313" key="2">
    <source>
        <dbReference type="Proteomes" id="UP001485043"/>
    </source>
</evidence>
<sequence length="134" mass="15188">MKLKIELDLEEQDVAVVKDLVEVLRDLTSNLTIKNGGSSTPAGLWTGSSAEPPELPFDAFEGFLSLFQTSCYDGRRWELQQSVIPLVKLITSLPQPLQQRLQDRFINLMEGGDFIFWHVTINLAPTYLVWNHIS</sequence>
<reference evidence="1 2" key="1">
    <citation type="journal article" date="2024" name="Nat. Commun.">
        <title>Phylogenomics reveals the evolutionary origins of lichenization in chlorophyte algae.</title>
        <authorList>
            <person name="Puginier C."/>
            <person name="Libourel C."/>
            <person name="Otte J."/>
            <person name="Skaloud P."/>
            <person name="Haon M."/>
            <person name="Grisel S."/>
            <person name="Petersen M."/>
            <person name="Berrin J.G."/>
            <person name="Delaux P.M."/>
            <person name="Dal Grande F."/>
            <person name="Keller J."/>
        </authorList>
    </citation>
    <scope>NUCLEOTIDE SEQUENCE [LARGE SCALE GENOMIC DNA]</scope>
    <source>
        <strain evidence="1 2">SAG 2523</strain>
    </source>
</reference>
<dbReference type="AlphaFoldDB" id="A0AAW1SI35"/>